<keyword evidence="1" id="KW-0805">Transcription regulation</keyword>
<reference evidence="5" key="1">
    <citation type="submission" date="2021-01" db="EMBL/GenBank/DDBJ databases">
        <title>Whole genome shotgun sequence of Sinosporangium siamense NBRC 109515.</title>
        <authorList>
            <person name="Komaki H."/>
            <person name="Tamura T."/>
        </authorList>
    </citation>
    <scope>NUCLEOTIDE SEQUENCE</scope>
    <source>
        <strain evidence="5">NBRC 109515</strain>
    </source>
</reference>
<evidence type="ECO:0000259" key="4">
    <source>
        <dbReference type="Pfam" id="PF16859"/>
    </source>
</evidence>
<dbReference type="SUPFAM" id="SSF46689">
    <property type="entry name" value="Homeodomain-like"/>
    <property type="match status" value="1"/>
</dbReference>
<evidence type="ECO:0000256" key="1">
    <source>
        <dbReference type="ARBA" id="ARBA00023015"/>
    </source>
</evidence>
<dbReference type="EMBL" id="BOOW01000022">
    <property type="protein sequence ID" value="GII93429.1"/>
    <property type="molecule type" value="Genomic_DNA"/>
</dbReference>
<accession>A0A919RK71</accession>
<evidence type="ECO:0000313" key="5">
    <source>
        <dbReference type="EMBL" id="GII93429.1"/>
    </source>
</evidence>
<dbReference type="InterPro" id="IPR009057">
    <property type="entry name" value="Homeodomain-like_sf"/>
</dbReference>
<keyword evidence="6" id="KW-1185">Reference proteome</keyword>
<feature type="region of interest" description="Disordered" evidence="3">
    <location>
        <begin position="1"/>
        <end position="28"/>
    </location>
</feature>
<dbReference type="SUPFAM" id="SSF48498">
    <property type="entry name" value="Tetracyclin repressor-like, C-terminal domain"/>
    <property type="match status" value="1"/>
</dbReference>
<dbReference type="Pfam" id="PF16859">
    <property type="entry name" value="TetR_C_11"/>
    <property type="match status" value="1"/>
</dbReference>
<sequence length="224" mass="24239">MAPKVSYNRVSKQGATMNDPGGRTRRRGEELESAIYAAVLEEVAQVGVGRLTMDGIGKRASAARTTLYRRWSEPIEVLLDALYHQHPVEQPTVVADDLRGDLIRALQLMITWVLSPGGRAVGAILSDPQRTPKVMQALFDNVFDKRGGTFTSTVLRHYAERGHFSADLLTPVVVEIGEALVTKRLLDTGSPPDQAGLEAIVDQAILPAIGLGVGSGDRDARKTT</sequence>
<dbReference type="InterPro" id="IPR036271">
    <property type="entry name" value="Tet_transcr_reg_TetR-rel_C_sf"/>
</dbReference>
<keyword evidence="2" id="KW-0804">Transcription</keyword>
<evidence type="ECO:0000313" key="6">
    <source>
        <dbReference type="Proteomes" id="UP000606172"/>
    </source>
</evidence>
<name>A0A919RK71_9ACTN</name>
<organism evidence="5 6">
    <name type="scientific">Sinosporangium siamense</name>
    <dbReference type="NCBI Taxonomy" id="1367973"/>
    <lineage>
        <taxon>Bacteria</taxon>
        <taxon>Bacillati</taxon>
        <taxon>Actinomycetota</taxon>
        <taxon>Actinomycetes</taxon>
        <taxon>Streptosporangiales</taxon>
        <taxon>Streptosporangiaceae</taxon>
        <taxon>Sinosporangium</taxon>
    </lineage>
</organism>
<dbReference type="RefSeq" id="WP_380659799.1">
    <property type="nucleotide sequence ID" value="NZ_JBHLZQ010000064.1"/>
</dbReference>
<dbReference type="Proteomes" id="UP000606172">
    <property type="component" value="Unassembled WGS sequence"/>
</dbReference>
<evidence type="ECO:0000256" key="2">
    <source>
        <dbReference type="ARBA" id="ARBA00023163"/>
    </source>
</evidence>
<proteinExistence type="predicted"/>
<gene>
    <name evidence="5" type="ORF">Ssi02_36600</name>
</gene>
<evidence type="ECO:0000256" key="3">
    <source>
        <dbReference type="SAM" id="MobiDB-lite"/>
    </source>
</evidence>
<comment type="caution">
    <text evidence="5">The sequence shown here is derived from an EMBL/GenBank/DDBJ whole genome shotgun (WGS) entry which is preliminary data.</text>
</comment>
<dbReference type="Gene3D" id="1.10.357.10">
    <property type="entry name" value="Tetracycline Repressor, domain 2"/>
    <property type="match status" value="1"/>
</dbReference>
<dbReference type="InterPro" id="IPR011075">
    <property type="entry name" value="TetR_C"/>
</dbReference>
<dbReference type="AlphaFoldDB" id="A0A919RK71"/>
<protein>
    <submittedName>
        <fullName evidence="5">TetR family transcriptional regulator</fullName>
    </submittedName>
</protein>
<feature type="domain" description="Tetracyclin repressor-like C-terminal" evidence="4">
    <location>
        <begin position="96"/>
        <end position="203"/>
    </location>
</feature>
<dbReference type="Gene3D" id="1.10.10.60">
    <property type="entry name" value="Homeodomain-like"/>
    <property type="match status" value="1"/>
</dbReference>